<keyword evidence="1" id="KW-0732">Signal</keyword>
<dbReference type="InterPro" id="IPR007969">
    <property type="entry name" value="DUF732"/>
</dbReference>
<dbReference type="Proteomes" id="UP000510682">
    <property type="component" value="Chromosome"/>
</dbReference>
<organism evidence="3 4">
    <name type="scientific">Mycobacterium vicinigordonae</name>
    <dbReference type="NCBI Taxonomy" id="1719132"/>
    <lineage>
        <taxon>Bacteria</taxon>
        <taxon>Bacillati</taxon>
        <taxon>Actinomycetota</taxon>
        <taxon>Actinomycetes</taxon>
        <taxon>Mycobacteriales</taxon>
        <taxon>Mycobacteriaceae</taxon>
        <taxon>Mycobacterium</taxon>
    </lineage>
</organism>
<feature type="signal peptide" evidence="1">
    <location>
        <begin position="1"/>
        <end position="29"/>
    </location>
</feature>
<dbReference type="RefSeq" id="WP_180916608.1">
    <property type="nucleotide sequence ID" value="NZ_CP059165.1"/>
</dbReference>
<sequence length="104" mass="10746">MKSILRIAAPGLAMLATGAAILSAPGAWADPNSFLDELQTNNVHLPGKTPAQTIAAGNQACSDLRGGASVLDEMSKVEKQYGFSQGTLFVSAATTNLCPDFANH</sequence>
<evidence type="ECO:0000256" key="1">
    <source>
        <dbReference type="SAM" id="SignalP"/>
    </source>
</evidence>
<dbReference type="KEGG" id="mgor:H0P51_03190"/>
<reference evidence="4" key="1">
    <citation type="submission" date="2020-07" db="EMBL/GenBank/DDBJ databases">
        <title>Description of Mycobacterium gordonae subsp. intergordonae subsp.nov. and Mycobacterium gordonae subsp. gordonae subsp. nov.</title>
        <authorList>
            <person name="Yu X."/>
        </authorList>
    </citation>
    <scope>NUCLEOTIDE SEQUENCE [LARGE SCALE GENOMIC DNA]</scope>
    <source>
        <strain evidence="4">24</strain>
    </source>
</reference>
<protein>
    <submittedName>
        <fullName evidence="3">DUF732 domain-containing protein</fullName>
    </submittedName>
</protein>
<dbReference type="AlphaFoldDB" id="A0A7D6DZ66"/>
<reference evidence="4" key="3">
    <citation type="submission" date="2023-07" db="EMBL/GenBank/DDBJ databases">
        <title>Description of Mycobacterium gordonae subsp. intergordonae subsp.nov. and Mycobacterium gordonae subsp. gordonae subsp. nov.</title>
        <authorList>
            <person name="Huang H."/>
        </authorList>
    </citation>
    <scope>NUCLEOTIDE SEQUENCE [LARGE SCALE GENOMIC DNA]</scope>
    <source>
        <strain evidence="4">24</strain>
    </source>
</reference>
<evidence type="ECO:0000313" key="3">
    <source>
        <dbReference type="EMBL" id="QLL08008.1"/>
    </source>
</evidence>
<evidence type="ECO:0000259" key="2">
    <source>
        <dbReference type="Pfam" id="PF05305"/>
    </source>
</evidence>
<dbReference type="Pfam" id="PF05305">
    <property type="entry name" value="DUF732"/>
    <property type="match status" value="1"/>
</dbReference>
<accession>A0A7D6DZ66</accession>
<name>A0A7D6DZ66_9MYCO</name>
<evidence type="ECO:0000313" key="4">
    <source>
        <dbReference type="Proteomes" id="UP000510682"/>
    </source>
</evidence>
<gene>
    <name evidence="3" type="ORF">H0P51_03190</name>
</gene>
<keyword evidence="4" id="KW-1185">Reference proteome</keyword>
<reference evidence="3 4" key="2">
    <citation type="submission" date="2020-07" db="EMBL/GenBank/DDBJ databases">
        <authorList>
            <person name="Yu X."/>
        </authorList>
    </citation>
    <scope>NUCLEOTIDE SEQUENCE [LARGE SCALE GENOMIC DNA]</scope>
    <source>
        <strain evidence="4">24</strain>
    </source>
</reference>
<proteinExistence type="predicted"/>
<feature type="chain" id="PRO_5028348329" evidence="1">
    <location>
        <begin position="30"/>
        <end position="104"/>
    </location>
</feature>
<feature type="domain" description="DUF732" evidence="2">
    <location>
        <begin position="32"/>
        <end position="100"/>
    </location>
</feature>
<dbReference type="EMBL" id="CP059165">
    <property type="protein sequence ID" value="QLL08008.1"/>
    <property type="molecule type" value="Genomic_DNA"/>
</dbReference>